<proteinExistence type="predicted"/>
<keyword evidence="1" id="KW-0812">Transmembrane</keyword>
<dbReference type="EMBL" id="OZ021736">
    <property type="protein sequence ID" value="CAK9315256.1"/>
    <property type="molecule type" value="Genomic_DNA"/>
</dbReference>
<organism evidence="2 3">
    <name type="scientific">Citrullus colocynthis</name>
    <name type="common">colocynth</name>
    <dbReference type="NCBI Taxonomy" id="252529"/>
    <lineage>
        <taxon>Eukaryota</taxon>
        <taxon>Viridiplantae</taxon>
        <taxon>Streptophyta</taxon>
        <taxon>Embryophyta</taxon>
        <taxon>Tracheophyta</taxon>
        <taxon>Spermatophyta</taxon>
        <taxon>Magnoliopsida</taxon>
        <taxon>eudicotyledons</taxon>
        <taxon>Gunneridae</taxon>
        <taxon>Pentapetalae</taxon>
        <taxon>rosids</taxon>
        <taxon>fabids</taxon>
        <taxon>Cucurbitales</taxon>
        <taxon>Cucurbitaceae</taxon>
        <taxon>Benincaseae</taxon>
        <taxon>Citrullus</taxon>
    </lineage>
</organism>
<protein>
    <submittedName>
        <fullName evidence="2">Uncharacterized protein</fullName>
    </submittedName>
</protein>
<evidence type="ECO:0000256" key="1">
    <source>
        <dbReference type="SAM" id="Phobius"/>
    </source>
</evidence>
<dbReference type="Proteomes" id="UP001642487">
    <property type="component" value="Chromosome 2"/>
</dbReference>
<gene>
    <name evidence="2" type="ORF">CITCOLO1_LOCUS7041</name>
</gene>
<reference evidence="2 3" key="1">
    <citation type="submission" date="2024-03" db="EMBL/GenBank/DDBJ databases">
        <authorList>
            <person name="Gkanogiannis A."/>
            <person name="Becerra Lopez-Lavalle L."/>
        </authorList>
    </citation>
    <scope>NUCLEOTIDE SEQUENCE [LARGE SCALE GENOMIC DNA]</scope>
</reference>
<sequence length="116" mass="13206">MRMGVFITFPSSSFSFYFTRRTRPTPNWPRPTSELHAAAAAHFDLLNAAVILSFAPISASRRVWVFGFLSLYPCFSLSFNLCSLYFKISAVARGGRRHWVSPSCRSAFNWSKFLVI</sequence>
<keyword evidence="3" id="KW-1185">Reference proteome</keyword>
<name>A0ABP0Y4A6_9ROSI</name>
<evidence type="ECO:0000313" key="2">
    <source>
        <dbReference type="EMBL" id="CAK9315256.1"/>
    </source>
</evidence>
<keyword evidence="1" id="KW-0472">Membrane</keyword>
<keyword evidence="1" id="KW-1133">Transmembrane helix</keyword>
<feature type="transmembrane region" description="Helical" evidence="1">
    <location>
        <begin position="64"/>
        <end position="86"/>
    </location>
</feature>
<evidence type="ECO:0000313" key="3">
    <source>
        <dbReference type="Proteomes" id="UP001642487"/>
    </source>
</evidence>
<accession>A0ABP0Y4A6</accession>